<reference evidence="2" key="1">
    <citation type="journal article" date="2014" name="Front. Microbiol.">
        <title>High frequency of phylogenetically diverse reductive dehalogenase-homologous genes in deep subseafloor sedimentary metagenomes.</title>
        <authorList>
            <person name="Kawai M."/>
            <person name="Futagami T."/>
            <person name="Toyoda A."/>
            <person name="Takaki Y."/>
            <person name="Nishi S."/>
            <person name="Hori S."/>
            <person name="Arai W."/>
            <person name="Tsubouchi T."/>
            <person name="Morono Y."/>
            <person name="Uchiyama I."/>
            <person name="Ito T."/>
            <person name="Fujiyama A."/>
            <person name="Inagaki F."/>
            <person name="Takami H."/>
        </authorList>
    </citation>
    <scope>NUCLEOTIDE SEQUENCE</scope>
    <source>
        <strain evidence="2">Expedition CK06-06</strain>
    </source>
</reference>
<accession>X1I7Y9</accession>
<proteinExistence type="predicted"/>
<sequence length="40" mass="4355">MVDTQKTGFIIATLILLQIWALLGVWLAVTLTTATNPLTI</sequence>
<gene>
    <name evidence="2" type="ORF">S03H2_51783</name>
</gene>
<organism evidence="2">
    <name type="scientific">marine sediment metagenome</name>
    <dbReference type="NCBI Taxonomy" id="412755"/>
    <lineage>
        <taxon>unclassified sequences</taxon>
        <taxon>metagenomes</taxon>
        <taxon>ecological metagenomes</taxon>
    </lineage>
</organism>
<keyword evidence="1" id="KW-1133">Transmembrane helix</keyword>
<evidence type="ECO:0000256" key="1">
    <source>
        <dbReference type="SAM" id="Phobius"/>
    </source>
</evidence>
<feature type="non-terminal residue" evidence="2">
    <location>
        <position position="40"/>
    </location>
</feature>
<keyword evidence="1" id="KW-0472">Membrane</keyword>
<keyword evidence="1" id="KW-0812">Transmembrane</keyword>
<evidence type="ECO:0000313" key="2">
    <source>
        <dbReference type="EMBL" id="GAH62219.1"/>
    </source>
</evidence>
<comment type="caution">
    <text evidence="2">The sequence shown here is derived from an EMBL/GenBank/DDBJ whole genome shotgun (WGS) entry which is preliminary data.</text>
</comment>
<name>X1I7Y9_9ZZZZ</name>
<protein>
    <submittedName>
        <fullName evidence="2">Uncharacterized protein</fullName>
    </submittedName>
</protein>
<dbReference type="EMBL" id="BARU01032875">
    <property type="protein sequence ID" value="GAH62219.1"/>
    <property type="molecule type" value="Genomic_DNA"/>
</dbReference>
<dbReference type="AlphaFoldDB" id="X1I7Y9"/>
<feature type="transmembrane region" description="Helical" evidence="1">
    <location>
        <begin position="7"/>
        <end position="29"/>
    </location>
</feature>